<dbReference type="Gene3D" id="1.10.10.10">
    <property type="entry name" value="Winged helix-like DNA-binding domain superfamily/Winged helix DNA-binding domain"/>
    <property type="match status" value="1"/>
</dbReference>
<dbReference type="EMBL" id="QHHQ01000004">
    <property type="protein sequence ID" value="RAH99992.1"/>
    <property type="molecule type" value="Genomic_DNA"/>
</dbReference>
<name>A0A8B2NRL9_9HYPH</name>
<evidence type="ECO:0000256" key="1">
    <source>
        <dbReference type="ARBA" id="ARBA00009437"/>
    </source>
</evidence>
<accession>A0A8B2NRL9</accession>
<gene>
    <name evidence="6" type="ORF">DLJ53_19880</name>
</gene>
<dbReference type="InterPro" id="IPR036388">
    <property type="entry name" value="WH-like_DNA-bd_sf"/>
</dbReference>
<dbReference type="Pfam" id="PF03466">
    <property type="entry name" value="LysR_substrate"/>
    <property type="match status" value="1"/>
</dbReference>
<evidence type="ECO:0000256" key="2">
    <source>
        <dbReference type="ARBA" id="ARBA00023015"/>
    </source>
</evidence>
<dbReference type="InterPro" id="IPR000847">
    <property type="entry name" value="LysR_HTH_N"/>
</dbReference>
<dbReference type="SUPFAM" id="SSF53850">
    <property type="entry name" value="Periplasmic binding protein-like II"/>
    <property type="match status" value="1"/>
</dbReference>
<dbReference type="RefSeq" id="WP_111348459.1">
    <property type="nucleotide sequence ID" value="NZ_QHHQ01000004.1"/>
</dbReference>
<dbReference type="InterPro" id="IPR005119">
    <property type="entry name" value="LysR_subst-bd"/>
</dbReference>
<dbReference type="InterPro" id="IPR036390">
    <property type="entry name" value="WH_DNA-bd_sf"/>
</dbReference>
<dbReference type="Pfam" id="PF00126">
    <property type="entry name" value="HTH_1"/>
    <property type="match status" value="1"/>
</dbReference>
<dbReference type="SUPFAM" id="SSF46785">
    <property type="entry name" value="Winged helix' DNA-binding domain"/>
    <property type="match status" value="1"/>
</dbReference>
<protein>
    <recommendedName>
        <fullName evidence="5">HTH lysR-type domain-containing protein</fullName>
    </recommendedName>
</protein>
<feature type="domain" description="HTH lysR-type" evidence="5">
    <location>
        <begin position="10"/>
        <end position="67"/>
    </location>
</feature>
<dbReference type="PROSITE" id="PS50931">
    <property type="entry name" value="HTH_LYSR"/>
    <property type="match status" value="1"/>
</dbReference>
<proteinExistence type="inferred from homology"/>
<dbReference type="OrthoDB" id="7492271at2"/>
<dbReference type="Gene3D" id="3.40.190.10">
    <property type="entry name" value="Periplasmic binding protein-like II"/>
    <property type="match status" value="2"/>
</dbReference>
<sequence>MDSKDTSHQFTLRQLQIFWAVAQSRSLTRAAKQLDVRQPSISQQLSRMEHMIGGKLIRYVNNELRLTPAGEFLLAEAGGILEAVDRASAGLGEYFEGVRSQLTVGALPSLARNLVAPAFARMRRDHPGYLLDLAEVTPREAREQLNGRLFDAAVMSDYSEGTGQGLRTVPIIGDRQLLAVPRDLPDLTDVTSLAQGLSEDARATMSRTARYAFGSEHTARVTAWYDRLLPGSEATLRCRTFESALAFVEEGQGVAIVPELSVRQGARLLFDVTLYDLGLPVRQTVLLTPFQTARLPSIAALEAALKDAASGLEALETRPIPAFVRNCGLSSADHSGSKLYAAPTGP</sequence>
<dbReference type="PANTHER" id="PTHR30346:SF29">
    <property type="entry name" value="LYSR SUBSTRATE-BINDING"/>
    <property type="match status" value="1"/>
</dbReference>
<evidence type="ECO:0000313" key="7">
    <source>
        <dbReference type="Proteomes" id="UP000249590"/>
    </source>
</evidence>
<evidence type="ECO:0000259" key="5">
    <source>
        <dbReference type="PROSITE" id="PS50931"/>
    </source>
</evidence>
<evidence type="ECO:0000256" key="4">
    <source>
        <dbReference type="ARBA" id="ARBA00023163"/>
    </source>
</evidence>
<keyword evidence="2" id="KW-0805">Transcription regulation</keyword>
<comment type="caution">
    <text evidence="6">The sequence shown here is derived from an EMBL/GenBank/DDBJ whole genome shotgun (WGS) entry which is preliminary data.</text>
</comment>
<reference evidence="6 7" key="1">
    <citation type="submission" date="2018-05" db="EMBL/GenBank/DDBJ databases">
        <title>Acuticoccus sediminis sp. nov., isolated from deep-sea sediment of Indian Ocean.</title>
        <authorList>
            <person name="Liu X."/>
            <person name="Lai Q."/>
            <person name="Du Y."/>
            <person name="Sun F."/>
            <person name="Zhang X."/>
            <person name="Wang S."/>
            <person name="Shao Z."/>
        </authorList>
    </citation>
    <scope>NUCLEOTIDE SEQUENCE [LARGE SCALE GENOMIC DNA]</scope>
    <source>
        <strain evidence="6 7">PTG4-2</strain>
    </source>
</reference>
<keyword evidence="4" id="KW-0804">Transcription</keyword>
<evidence type="ECO:0000313" key="6">
    <source>
        <dbReference type="EMBL" id="RAH99992.1"/>
    </source>
</evidence>
<organism evidence="6 7">
    <name type="scientific">Acuticoccus sediminis</name>
    <dbReference type="NCBI Taxonomy" id="2184697"/>
    <lineage>
        <taxon>Bacteria</taxon>
        <taxon>Pseudomonadati</taxon>
        <taxon>Pseudomonadota</taxon>
        <taxon>Alphaproteobacteria</taxon>
        <taxon>Hyphomicrobiales</taxon>
        <taxon>Amorphaceae</taxon>
        <taxon>Acuticoccus</taxon>
    </lineage>
</organism>
<comment type="similarity">
    <text evidence="1">Belongs to the LysR transcriptional regulatory family.</text>
</comment>
<keyword evidence="7" id="KW-1185">Reference proteome</keyword>
<dbReference type="GO" id="GO:0003700">
    <property type="term" value="F:DNA-binding transcription factor activity"/>
    <property type="evidence" value="ECO:0007669"/>
    <property type="project" value="InterPro"/>
</dbReference>
<dbReference type="Proteomes" id="UP000249590">
    <property type="component" value="Unassembled WGS sequence"/>
</dbReference>
<keyword evidence="3" id="KW-0238">DNA-binding</keyword>
<dbReference type="GO" id="GO:0032993">
    <property type="term" value="C:protein-DNA complex"/>
    <property type="evidence" value="ECO:0007669"/>
    <property type="project" value="TreeGrafter"/>
</dbReference>
<dbReference type="PANTHER" id="PTHR30346">
    <property type="entry name" value="TRANSCRIPTIONAL DUAL REGULATOR HCAR-RELATED"/>
    <property type="match status" value="1"/>
</dbReference>
<dbReference type="AlphaFoldDB" id="A0A8B2NRL9"/>
<evidence type="ECO:0000256" key="3">
    <source>
        <dbReference type="ARBA" id="ARBA00023125"/>
    </source>
</evidence>
<dbReference type="GO" id="GO:0003677">
    <property type="term" value="F:DNA binding"/>
    <property type="evidence" value="ECO:0007669"/>
    <property type="project" value="UniProtKB-KW"/>
</dbReference>